<dbReference type="Gene3D" id="3.10.180.10">
    <property type="entry name" value="2,3-Dihydroxybiphenyl 1,2-Dioxygenase, domain 1"/>
    <property type="match status" value="1"/>
</dbReference>
<dbReference type="SUPFAM" id="SSF54593">
    <property type="entry name" value="Glyoxalase/Bleomycin resistance protein/Dihydroxybiphenyl dioxygenase"/>
    <property type="match status" value="1"/>
</dbReference>
<organism evidence="2 3">
    <name type="scientific">Streptomyces aureoversilis</name>
    <dbReference type="NCBI Taxonomy" id="67277"/>
    <lineage>
        <taxon>Bacteria</taxon>
        <taxon>Bacillati</taxon>
        <taxon>Actinomycetota</taxon>
        <taxon>Actinomycetes</taxon>
        <taxon>Kitasatosporales</taxon>
        <taxon>Streptomycetaceae</taxon>
        <taxon>Streptomyces</taxon>
    </lineage>
</organism>
<dbReference type="InterPro" id="IPR029068">
    <property type="entry name" value="Glyas_Bleomycin-R_OHBP_Dase"/>
</dbReference>
<dbReference type="InterPro" id="IPR037523">
    <property type="entry name" value="VOC_core"/>
</dbReference>
<evidence type="ECO:0000313" key="3">
    <source>
        <dbReference type="Proteomes" id="UP001596222"/>
    </source>
</evidence>
<keyword evidence="3" id="KW-1185">Reference proteome</keyword>
<dbReference type="Pfam" id="PF00903">
    <property type="entry name" value="Glyoxalase"/>
    <property type="match status" value="1"/>
</dbReference>
<gene>
    <name evidence="2" type="ORF">ACFPP6_35960</name>
</gene>
<name>A0ABW0ABM4_9ACTN</name>
<sequence length="127" mass="14077">MPNFAEQRRFYTELWGLAETAGDTGVSFLPAEGSPEQYVVRLREDVHKRKDLIAFGAVGTGDVDALATQLTDHGVQLVHEPEWLETPGGGYAIRFFDNEGRVVEVSADVSARRHRKVEARESGPMCC</sequence>
<evidence type="ECO:0000313" key="2">
    <source>
        <dbReference type="EMBL" id="MFC5150028.1"/>
    </source>
</evidence>
<evidence type="ECO:0000259" key="1">
    <source>
        <dbReference type="PROSITE" id="PS51819"/>
    </source>
</evidence>
<proteinExistence type="predicted"/>
<dbReference type="RefSeq" id="WP_382051087.1">
    <property type="nucleotide sequence ID" value="NZ_JBHSKJ010000042.1"/>
</dbReference>
<dbReference type="PROSITE" id="PS51819">
    <property type="entry name" value="VOC"/>
    <property type="match status" value="1"/>
</dbReference>
<dbReference type="InterPro" id="IPR004360">
    <property type="entry name" value="Glyas_Fos-R_dOase_dom"/>
</dbReference>
<dbReference type="EMBL" id="JBHSKJ010000042">
    <property type="protein sequence ID" value="MFC5150028.1"/>
    <property type="molecule type" value="Genomic_DNA"/>
</dbReference>
<dbReference type="Proteomes" id="UP001596222">
    <property type="component" value="Unassembled WGS sequence"/>
</dbReference>
<accession>A0ABW0ABM4</accession>
<protein>
    <submittedName>
        <fullName evidence="2">VOC family protein</fullName>
    </submittedName>
</protein>
<reference evidence="3" key="1">
    <citation type="journal article" date="2019" name="Int. J. Syst. Evol. Microbiol.">
        <title>The Global Catalogue of Microorganisms (GCM) 10K type strain sequencing project: providing services to taxonomists for standard genome sequencing and annotation.</title>
        <authorList>
            <consortium name="The Broad Institute Genomics Platform"/>
            <consortium name="The Broad Institute Genome Sequencing Center for Infectious Disease"/>
            <person name="Wu L."/>
            <person name="Ma J."/>
        </authorList>
    </citation>
    <scope>NUCLEOTIDE SEQUENCE [LARGE SCALE GENOMIC DNA]</scope>
    <source>
        <strain evidence="3">CGMCC 4.1641</strain>
    </source>
</reference>
<comment type="caution">
    <text evidence="2">The sequence shown here is derived from an EMBL/GenBank/DDBJ whole genome shotgun (WGS) entry which is preliminary data.</text>
</comment>
<feature type="domain" description="VOC" evidence="1">
    <location>
        <begin position="1"/>
        <end position="108"/>
    </location>
</feature>